<evidence type="ECO:0000313" key="1">
    <source>
        <dbReference type="EMBL" id="TWI85268.1"/>
    </source>
</evidence>
<dbReference type="EMBL" id="VLLE01000002">
    <property type="protein sequence ID" value="TWI85268.1"/>
    <property type="molecule type" value="Genomic_DNA"/>
</dbReference>
<dbReference type="RefSeq" id="WP_144884013.1">
    <property type="nucleotide sequence ID" value="NZ_VLLE01000002.1"/>
</dbReference>
<dbReference type="Proteomes" id="UP000316167">
    <property type="component" value="Unassembled WGS sequence"/>
</dbReference>
<proteinExistence type="predicted"/>
<dbReference type="OrthoDB" id="5464673at2"/>
<reference evidence="1 2" key="1">
    <citation type="journal article" date="2015" name="Stand. Genomic Sci.">
        <title>Genomic Encyclopedia of Bacterial and Archaeal Type Strains, Phase III: the genomes of soil and plant-associated and newly described type strains.</title>
        <authorList>
            <person name="Whitman W.B."/>
            <person name="Woyke T."/>
            <person name="Klenk H.P."/>
            <person name="Zhou Y."/>
            <person name="Lilburn T.G."/>
            <person name="Beck B.J."/>
            <person name="De Vos P."/>
            <person name="Vandamme P."/>
            <person name="Eisen J.A."/>
            <person name="Garrity G."/>
            <person name="Hugenholtz P."/>
            <person name="Kyrpides N.C."/>
        </authorList>
    </citation>
    <scope>NUCLEOTIDE SEQUENCE [LARGE SCALE GENOMIC DNA]</scope>
    <source>
        <strain evidence="1 2">CGMCC 1.7271</strain>
    </source>
</reference>
<keyword evidence="2" id="KW-1185">Reference proteome</keyword>
<name>A0A562SW62_9BACT</name>
<evidence type="ECO:0000313" key="2">
    <source>
        <dbReference type="Proteomes" id="UP000316167"/>
    </source>
</evidence>
<organism evidence="1 2">
    <name type="scientific">Lacibacter cauensis</name>
    <dbReference type="NCBI Taxonomy" id="510947"/>
    <lineage>
        <taxon>Bacteria</taxon>
        <taxon>Pseudomonadati</taxon>
        <taxon>Bacteroidota</taxon>
        <taxon>Chitinophagia</taxon>
        <taxon>Chitinophagales</taxon>
        <taxon>Chitinophagaceae</taxon>
        <taxon>Lacibacter</taxon>
    </lineage>
</organism>
<sequence length="176" mass="19997">MHTTLKKKSISFLRLFISILLTCFFITAYTQTKQSNKATQKTEQALVNYLNKLYSDYTVNEMPVELGTVQKPFYIRQQTLYITRRIPESETTVSIVQYKMPIAEIADVFFDYYIGLQGINEASVLTETSNAADDPFPKQGNQMLLHVAAVGDGTAGYDIQTKLRSLVKALQQSYKQ</sequence>
<gene>
    <name evidence="1" type="ORF">IQ13_0427</name>
</gene>
<dbReference type="AlphaFoldDB" id="A0A562SW62"/>
<comment type="caution">
    <text evidence="1">The sequence shown here is derived from an EMBL/GenBank/DDBJ whole genome shotgun (WGS) entry which is preliminary data.</text>
</comment>
<protein>
    <submittedName>
        <fullName evidence="1">Uncharacterized protein</fullName>
    </submittedName>
</protein>
<accession>A0A562SW62</accession>